<organism evidence="2 3">
    <name type="scientific">Purpureocillium lilacinum</name>
    <name type="common">Paecilomyces lilacinus</name>
    <dbReference type="NCBI Taxonomy" id="33203"/>
    <lineage>
        <taxon>Eukaryota</taxon>
        <taxon>Fungi</taxon>
        <taxon>Dikarya</taxon>
        <taxon>Ascomycota</taxon>
        <taxon>Pezizomycotina</taxon>
        <taxon>Sordariomycetes</taxon>
        <taxon>Hypocreomycetidae</taxon>
        <taxon>Hypocreales</taxon>
        <taxon>Ophiocordycipitaceae</taxon>
        <taxon>Purpureocillium</taxon>
    </lineage>
</organism>
<reference evidence="2 3" key="1">
    <citation type="journal article" date="2016" name="Front. Microbiol.">
        <title>Genome and transcriptome sequences reveal the specific parasitism of the nematophagous Purpureocillium lilacinum 36-1.</title>
        <authorList>
            <person name="Xie J."/>
            <person name="Li S."/>
            <person name="Mo C."/>
            <person name="Xiao X."/>
            <person name="Peng D."/>
            <person name="Wang G."/>
            <person name="Xiao Y."/>
        </authorList>
    </citation>
    <scope>NUCLEOTIDE SEQUENCE [LARGE SCALE GENOMIC DNA]</scope>
    <source>
        <strain evidence="2 3">36-1</strain>
    </source>
</reference>
<sequence>MDKSQELAKMYDGVADEEAIAVARWLQLAAPSGACRLRAALRSSAPGKKKGRRPSPAAAPNPVRRRRRRRRRRRQHLLPAPGPSPETRPEAHVTGQRSKPTSLRCPSFHPASGFTHYKFAQFHNRLAIRRQRHANKSIGSQPARTAQTLRKRKKTRARQTEHTAVAKQRGMLRAPFRNPTAAAAAAAAKAATSSTQSSVTSI</sequence>
<comment type="caution">
    <text evidence="2">The sequence shown here is derived from an EMBL/GenBank/DDBJ whole genome shotgun (WGS) entry which is preliminary data.</text>
</comment>
<feature type="compositionally biased region" description="Basic residues" evidence="1">
    <location>
        <begin position="63"/>
        <end position="76"/>
    </location>
</feature>
<dbReference type="AlphaFoldDB" id="A0A2U3EQQ0"/>
<feature type="region of interest" description="Disordered" evidence="1">
    <location>
        <begin position="133"/>
        <end position="174"/>
    </location>
</feature>
<protein>
    <submittedName>
        <fullName evidence="2">Uncharacterized protein</fullName>
    </submittedName>
</protein>
<dbReference type="Proteomes" id="UP000245956">
    <property type="component" value="Unassembled WGS sequence"/>
</dbReference>
<feature type="region of interest" description="Disordered" evidence="1">
    <location>
        <begin position="40"/>
        <end position="106"/>
    </location>
</feature>
<evidence type="ECO:0000313" key="2">
    <source>
        <dbReference type="EMBL" id="PWI76822.1"/>
    </source>
</evidence>
<accession>A0A2U3EQQ0</accession>
<proteinExistence type="predicted"/>
<evidence type="ECO:0000313" key="3">
    <source>
        <dbReference type="Proteomes" id="UP000245956"/>
    </source>
</evidence>
<gene>
    <name evidence="2" type="ORF">PCL_04016</name>
</gene>
<name>A0A2U3EQQ0_PURLI</name>
<feature type="compositionally biased region" description="Polar residues" evidence="1">
    <location>
        <begin position="137"/>
        <end position="148"/>
    </location>
</feature>
<evidence type="ECO:0000256" key="1">
    <source>
        <dbReference type="SAM" id="MobiDB-lite"/>
    </source>
</evidence>
<dbReference type="EMBL" id="LCWV01000001">
    <property type="protein sequence ID" value="PWI76822.1"/>
    <property type="molecule type" value="Genomic_DNA"/>
</dbReference>